<evidence type="ECO:0000313" key="2">
    <source>
        <dbReference type="EMBL" id="KIK13904.1"/>
    </source>
</evidence>
<dbReference type="Proteomes" id="UP000054018">
    <property type="component" value="Unassembled WGS sequence"/>
</dbReference>
<protein>
    <submittedName>
        <fullName evidence="2">Unplaced genomic scaffold scaffold_283, whole genome shotgun sequence</fullName>
    </submittedName>
</protein>
<organism evidence="2 3">
    <name type="scientific">Pisolithus microcarpus 441</name>
    <dbReference type="NCBI Taxonomy" id="765257"/>
    <lineage>
        <taxon>Eukaryota</taxon>
        <taxon>Fungi</taxon>
        <taxon>Dikarya</taxon>
        <taxon>Basidiomycota</taxon>
        <taxon>Agaricomycotina</taxon>
        <taxon>Agaricomycetes</taxon>
        <taxon>Agaricomycetidae</taxon>
        <taxon>Boletales</taxon>
        <taxon>Sclerodermatineae</taxon>
        <taxon>Pisolithaceae</taxon>
        <taxon>Pisolithus</taxon>
    </lineage>
</organism>
<reference evidence="3" key="2">
    <citation type="submission" date="2015-01" db="EMBL/GenBank/DDBJ databases">
        <title>Evolutionary Origins and Diversification of the Mycorrhizal Mutualists.</title>
        <authorList>
            <consortium name="DOE Joint Genome Institute"/>
            <consortium name="Mycorrhizal Genomics Consortium"/>
            <person name="Kohler A."/>
            <person name="Kuo A."/>
            <person name="Nagy L.G."/>
            <person name="Floudas D."/>
            <person name="Copeland A."/>
            <person name="Barry K.W."/>
            <person name="Cichocki N."/>
            <person name="Veneault-Fourrey C."/>
            <person name="LaButti K."/>
            <person name="Lindquist E.A."/>
            <person name="Lipzen A."/>
            <person name="Lundell T."/>
            <person name="Morin E."/>
            <person name="Murat C."/>
            <person name="Riley R."/>
            <person name="Ohm R."/>
            <person name="Sun H."/>
            <person name="Tunlid A."/>
            <person name="Henrissat B."/>
            <person name="Grigoriev I.V."/>
            <person name="Hibbett D.S."/>
            <person name="Martin F."/>
        </authorList>
    </citation>
    <scope>NUCLEOTIDE SEQUENCE [LARGE SCALE GENOMIC DNA]</scope>
    <source>
        <strain evidence="3">441</strain>
    </source>
</reference>
<gene>
    <name evidence="2" type="ORF">PISMIDRAFT_62225</name>
</gene>
<name>A0A0C9YJD2_9AGAM</name>
<sequence>LNMEPASSKADSATKVAENIQHVLDRTKHALAKAAEEMVTQAESSHSEAPLYNKWVGPYKITAVKSNAVELHLNKTLHIHPMVNVSQVKPYQGPLEGQKVTRPRPVVGVEDHDEEFEVEY</sequence>
<keyword evidence="3" id="KW-1185">Reference proteome</keyword>
<accession>A0A0C9YJD2</accession>
<feature type="non-terminal residue" evidence="2">
    <location>
        <position position="120"/>
    </location>
</feature>
<evidence type="ECO:0000313" key="3">
    <source>
        <dbReference type="Proteomes" id="UP000054018"/>
    </source>
</evidence>
<feature type="non-terminal residue" evidence="2">
    <location>
        <position position="1"/>
    </location>
</feature>
<proteinExistence type="predicted"/>
<reference evidence="2 3" key="1">
    <citation type="submission" date="2014-04" db="EMBL/GenBank/DDBJ databases">
        <authorList>
            <consortium name="DOE Joint Genome Institute"/>
            <person name="Kuo A."/>
            <person name="Kohler A."/>
            <person name="Costa M.D."/>
            <person name="Nagy L.G."/>
            <person name="Floudas D."/>
            <person name="Copeland A."/>
            <person name="Barry K.W."/>
            <person name="Cichocki N."/>
            <person name="Veneault-Fourrey C."/>
            <person name="LaButti K."/>
            <person name="Lindquist E.A."/>
            <person name="Lipzen A."/>
            <person name="Lundell T."/>
            <person name="Morin E."/>
            <person name="Murat C."/>
            <person name="Sun H."/>
            <person name="Tunlid A."/>
            <person name="Henrissat B."/>
            <person name="Grigoriev I.V."/>
            <person name="Hibbett D.S."/>
            <person name="Martin F."/>
            <person name="Nordberg H.P."/>
            <person name="Cantor M.N."/>
            <person name="Hua S.X."/>
        </authorList>
    </citation>
    <scope>NUCLEOTIDE SEQUENCE [LARGE SCALE GENOMIC DNA]</scope>
    <source>
        <strain evidence="2 3">441</strain>
    </source>
</reference>
<dbReference type="AlphaFoldDB" id="A0A0C9YJD2"/>
<dbReference type="HOGENOM" id="CLU_000384_27_0_1"/>
<evidence type="ECO:0000256" key="1">
    <source>
        <dbReference type="SAM" id="MobiDB-lite"/>
    </source>
</evidence>
<dbReference type="EMBL" id="KN833967">
    <property type="protein sequence ID" value="KIK13904.1"/>
    <property type="molecule type" value="Genomic_DNA"/>
</dbReference>
<feature type="region of interest" description="Disordered" evidence="1">
    <location>
        <begin position="93"/>
        <end position="113"/>
    </location>
</feature>